<gene>
    <name evidence="1" type="ORF">D1868_10090</name>
</gene>
<dbReference type="Proteomes" id="UP000423396">
    <property type="component" value="Chromosome"/>
</dbReference>
<keyword evidence="2" id="KW-1185">Reference proteome</keyword>
<evidence type="ECO:0000313" key="2">
    <source>
        <dbReference type="Proteomes" id="UP000423396"/>
    </source>
</evidence>
<dbReference type="EMBL" id="CP045483">
    <property type="protein sequence ID" value="QGR20302.1"/>
    <property type="molecule type" value="Genomic_DNA"/>
</dbReference>
<accession>A0A650CRL3</accession>
<name>A0A650CRL3_9CREN</name>
<sequence length="74" mass="8308">MCEVSFRSRQGKTVIVRVYGDKVEITGDFFASEEELENLEICLSRGEKGCKAVILGVEISELYNAVEECRRTSS</sequence>
<organism evidence="1 2">
    <name type="scientific">Stygiolobus azoricus</name>
    <dbReference type="NCBI Taxonomy" id="41675"/>
    <lineage>
        <taxon>Archaea</taxon>
        <taxon>Thermoproteota</taxon>
        <taxon>Thermoprotei</taxon>
        <taxon>Sulfolobales</taxon>
        <taxon>Sulfolobaceae</taxon>
        <taxon>Stygiolobus</taxon>
    </lineage>
</organism>
<reference evidence="1 2" key="1">
    <citation type="submission" date="2019-10" db="EMBL/GenBank/DDBJ databases">
        <title>Genome Sequences from Six Type Strain Members of the Archaeal Family Sulfolobaceae: Acidianus ambivalens, Acidianus infernus, Metallosphaera prunae, Stygiolobus azoricus, Sulfolobus metallicus, and Sulfurisphaera ohwakuensis.</title>
        <authorList>
            <person name="Counts J.A."/>
            <person name="Kelly R.M."/>
        </authorList>
    </citation>
    <scope>NUCLEOTIDE SEQUENCE [LARGE SCALE GENOMIC DNA]</scope>
    <source>
        <strain evidence="1 2">FC6</strain>
    </source>
</reference>
<dbReference type="RefSeq" id="WP_156007752.1">
    <property type="nucleotide sequence ID" value="NZ_CP045483.1"/>
</dbReference>
<protein>
    <submittedName>
        <fullName evidence="1">Uncharacterized protein</fullName>
    </submittedName>
</protein>
<dbReference type="AlphaFoldDB" id="A0A650CRL3"/>
<proteinExistence type="predicted"/>
<dbReference type="OrthoDB" id="38285at2157"/>
<dbReference type="KEGG" id="sazo:D1868_10090"/>
<evidence type="ECO:0000313" key="1">
    <source>
        <dbReference type="EMBL" id="QGR20302.1"/>
    </source>
</evidence>
<dbReference type="GeneID" id="42799423"/>